<evidence type="ECO:0000256" key="8">
    <source>
        <dbReference type="SAM" id="MobiDB-lite"/>
    </source>
</evidence>
<dbReference type="PIRSF" id="PIRSF037893">
    <property type="entry name" value="Subtilisin_rel_Maqu_2796"/>
    <property type="match status" value="1"/>
</dbReference>
<keyword evidence="9" id="KW-0732">Signal</keyword>
<feature type="region of interest" description="Disordered" evidence="8">
    <location>
        <begin position="25"/>
        <end position="52"/>
    </location>
</feature>
<evidence type="ECO:0000256" key="5">
    <source>
        <dbReference type="PIRSR" id="PIRSR615500-1"/>
    </source>
</evidence>
<comment type="similarity">
    <text evidence="1 6 7">Belongs to the peptidase S8 family.</text>
</comment>
<dbReference type="RefSeq" id="WP_283173912.1">
    <property type="nucleotide sequence ID" value="NZ_JAPNOA010000028.1"/>
</dbReference>
<dbReference type="Proteomes" id="UP001150830">
    <property type="component" value="Unassembled WGS sequence"/>
</dbReference>
<gene>
    <name evidence="12" type="ORF">OUO13_10910</name>
</gene>
<dbReference type="InterPro" id="IPR017309">
    <property type="entry name" value="Pept_S8A_subtilisin_proteobac"/>
</dbReference>
<dbReference type="InterPro" id="IPR023827">
    <property type="entry name" value="Peptidase_S8_Asp-AS"/>
</dbReference>
<dbReference type="PRINTS" id="PR00723">
    <property type="entry name" value="SUBTILISIN"/>
</dbReference>
<evidence type="ECO:0000256" key="4">
    <source>
        <dbReference type="ARBA" id="ARBA00022825"/>
    </source>
</evidence>
<proteinExistence type="inferred from homology"/>
<dbReference type="GO" id="GO:0004252">
    <property type="term" value="F:serine-type endopeptidase activity"/>
    <property type="evidence" value="ECO:0007669"/>
    <property type="project" value="UniProtKB-UniRule"/>
</dbReference>
<dbReference type="InterPro" id="IPR023828">
    <property type="entry name" value="Peptidase_S8_Ser-AS"/>
</dbReference>
<feature type="region of interest" description="Disordered" evidence="8">
    <location>
        <begin position="403"/>
        <end position="427"/>
    </location>
</feature>
<dbReference type="PROSITE" id="PS51892">
    <property type="entry name" value="SUBTILASE"/>
    <property type="match status" value="1"/>
</dbReference>
<feature type="domain" description="Peptidase C-terminal archaeal/bacterial" evidence="11">
    <location>
        <begin position="125"/>
        <end position="197"/>
    </location>
</feature>
<dbReference type="InterPro" id="IPR036852">
    <property type="entry name" value="Peptidase_S8/S53_dom_sf"/>
</dbReference>
<accession>A0A9X3EEG6</accession>
<evidence type="ECO:0000313" key="13">
    <source>
        <dbReference type="Proteomes" id="UP001150830"/>
    </source>
</evidence>
<reference evidence="12" key="1">
    <citation type="submission" date="2022-11" db="EMBL/GenBank/DDBJ databases">
        <title>Parathalassolutuus dongxingensis gen. nov., sp. nov., a novel member of family Oceanospirillaceae isolated from a coastal shrimp pond in Guangxi, China.</title>
        <authorList>
            <person name="Chen H."/>
        </authorList>
    </citation>
    <scope>NUCLEOTIDE SEQUENCE</scope>
    <source>
        <strain evidence="12">G-43</strain>
    </source>
</reference>
<dbReference type="Pfam" id="PF04151">
    <property type="entry name" value="PPC"/>
    <property type="match status" value="1"/>
</dbReference>
<feature type="compositionally biased region" description="Low complexity" evidence="8">
    <location>
        <begin position="28"/>
        <end position="38"/>
    </location>
</feature>
<name>A0A9X3EEG6_9GAMM</name>
<dbReference type="Gene3D" id="2.60.120.380">
    <property type="match status" value="1"/>
</dbReference>
<dbReference type="PROSITE" id="PS00137">
    <property type="entry name" value="SUBTILASE_HIS"/>
    <property type="match status" value="1"/>
</dbReference>
<evidence type="ECO:0000259" key="10">
    <source>
        <dbReference type="Pfam" id="PF00082"/>
    </source>
</evidence>
<feature type="active site" description="Charge relay system" evidence="5 6">
    <location>
        <position position="612"/>
    </location>
</feature>
<dbReference type="Gene3D" id="3.40.50.200">
    <property type="entry name" value="Peptidase S8/S53 domain"/>
    <property type="match status" value="1"/>
</dbReference>
<evidence type="ECO:0000256" key="2">
    <source>
        <dbReference type="ARBA" id="ARBA00022670"/>
    </source>
</evidence>
<evidence type="ECO:0000256" key="1">
    <source>
        <dbReference type="ARBA" id="ARBA00011073"/>
    </source>
</evidence>
<keyword evidence="4 6" id="KW-0720">Serine protease</keyword>
<dbReference type="PROSITE" id="PS00136">
    <property type="entry name" value="SUBTILASE_ASP"/>
    <property type="match status" value="1"/>
</dbReference>
<dbReference type="GO" id="GO:0006508">
    <property type="term" value="P:proteolysis"/>
    <property type="evidence" value="ECO:0007669"/>
    <property type="project" value="UniProtKB-KW"/>
</dbReference>
<evidence type="ECO:0000259" key="11">
    <source>
        <dbReference type="Pfam" id="PF04151"/>
    </source>
</evidence>
<dbReference type="EMBL" id="JAPNOA010000028">
    <property type="protein sequence ID" value="MCY0965700.1"/>
    <property type="molecule type" value="Genomic_DNA"/>
</dbReference>
<comment type="caution">
    <text evidence="12">The sequence shown here is derived from an EMBL/GenBank/DDBJ whole genome shotgun (WGS) entry which is preliminary data.</text>
</comment>
<dbReference type="PANTHER" id="PTHR43806">
    <property type="entry name" value="PEPTIDASE S8"/>
    <property type="match status" value="1"/>
</dbReference>
<protein>
    <submittedName>
        <fullName evidence="12">S8 family peptidase</fullName>
    </submittedName>
</protein>
<dbReference type="InterPro" id="IPR034176">
    <property type="entry name" value="Peptidases_S8_13"/>
</dbReference>
<dbReference type="InterPro" id="IPR015500">
    <property type="entry name" value="Peptidase_S8_subtilisin-rel"/>
</dbReference>
<dbReference type="InterPro" id="IPR007280">
    <property type="entry name" value="Peptidase_C_arc/bac"/>
</dbReference>
<dbReference type="PROSITE" id="PS00138">
    <property type="entry name" value="SUBTILASE_SER"/>
    <property type="match status" value="1"/>
</dbReference>
<dbReference type="InterPro" id="IPR000209">
    <property type="entry name" value="Peptidase_S8/S53_dom"/>
</dbReference>
<dbReference type="PROSITE" id="PS51257">
    <property type="entry name" value="PROKAR_LIPOPROTEIN"/>
    <property type="match status" value="1"/>
</dbReference>
<keyword evidence="2 6" id="KW-0645">Protease</keyword>
<evidence type="ECO:0000256" key="3">
    <source>
        <dbReference type="ARBA" id="ARBA00022801"/>
    </source>
</evidence>
<feature type="domain" description="Peptidase S8/S53" evidence="10">
    <location>
        <begin position="368"/>
        <end position="662"/>
    </location>
</feature>
<dbReference type="PANTHER" id="PTHR43806:SF11">
    <property type="entry name" value="CEREVISIN-RELATED"/>
    <property type="match status" value="1"/>
</dbReference>
<feature type="active site" description="Charge relay system" evidence="5 6">
    <location>
        <position position="429"/>
    </location>
</feature>
<evidence type="ECO:0000313" key="12">
    <source>
        <dbReference type="EMBL" id="MCY0965700.1"/>
    </source>
</evidence>
<feature type="active site" description="Charge relay system" evidence="5 6">
    <location>
        <position position="377"/>
    </location>
</feature>
<feature type="signal peptide" evidence="9">
    <location>
        <begin position="1"/>
        <end position="21"/>
    </location>
</feature>
<keyword evidence="3 6" id="KW-0378">Hydrolase</keyword>
<dbReference type="SUPFAM" id="SSF89260">
    <property type="entry name" value="Collagen-binding domain"/>
    <property type="match status" value="1"/>
</dbReference>
<dbReference type="AlphaFoldDB" id="A0A9X3EEG6"/>
<evidence type="ECO:0000256" key="6">
    <source>
        <dbReference type="PROSITE-ProRule" id="PRU01240"/>
    </source>
</evidence>
<sequence>MMLPYPRKTLPVLLASLLLTACSGGGSSSSSSNNDSGDNAGGDDSGNNSGTTTLVLSGTLSAEAATAVDSDTNDVYATYASNNTMANAQDVQNLVTIHGFASKTASGGQLSGASSMERFANSADQVDYYRASLQAGQTIRLEVSDYDTNGNRNLYPGDLDLYLLSDTGEAIESSQGAGLYEEITVPESGTWYVVVYAYSGVSRYVLQLGAADSTSSIASKLSADFVPNQMLVRTRDQSLSSQASISSADGQSIAIRAVTGNSQKHPAKVEFASPISTAQTASANGKASERQAMLADIASHNPTAAEKIATLMTIKDMAARNDVEFAEPNYIRQPLKTPNDPYYSRQWHYTNINLPAAWDISTGTRSDGEDVVVAVVDTGVYLAHPDLSGQLLSGYDFVSSQSMSNDGNGIDSNPDDPGDSTQRGYSSWHGTHVAGTIGATSNNNVGVAGVSWGVKILPVRVLGVGGGTSYDIIQGLYYSAGLENDSGTVPSQKADIINMSLGSYGYSASEQLVMNELYDAGVIVVAAAGNDGISSPSYPASYNHVISVSATDYADNLTDYSNYGSNIDLAAPGGDTSADLNHDGNGDGVLSTLVSDASGSRQPIYYYYNGTSMAAPHVAGVLALMKAIYPALTPSEVESLISSGSISDDLGSSGKDIQYGYGRINALKAVTIASQLASGAEVELPVVLQSSPARISLGSSSTTSSLTISNTGGGDPLISGVVSSASWLTVAATDVNANGLGTYTLTADRTDLVAGSYSATITFSTESDTSLEVGVTMLVGSASDSRELTTQYVLAYDYASGEYVDGAIAEEDGSYSLELSPGTYVLYAGSDVDVDNIICDSGETCGSYPSLAQPSGIVLTTADKTGVDFTVAIQSVSETAATSLNMKPLSKAALAALKAKSGTKALAE</sequence>
<organism evidence="12 13">
    <name type="scientific">Parathalassolituus penaei</name>
    <dbReference type="NCBI Taxonomy" id="2997323"/>
    <lineage>
        <taxon>Bacteria</taxon>
        <taxon>Pseudomonadati</taxon>
        <taxon>Pseudomonadota</taxon>
        <taxon>Gammaproteobacteria</taxon>
        <taxon>Oceanospirillales</taxon>
        <taxon>Oceanospirillaceae</taxon>
        <taxon>Parathalassolituus</taxon>
    </lineage>
</organism>
<dbReference type="InterPro" id="IPR050131">
    <property type="entry name" value="Peptidase_S8_subtilisin-like"/>
</dbReference>
<dbReference type="SUPFAM" id="SSF52743">
    <property type="entry name" value="Subtilisin-like"/>
    <property type="match status" value="1"/>
</dbReference>
<feature type="chain" id="PRO_5040944785" evidence="9">
    <location>
        <begin position="22"/>
        <end position="908"/>
    </location>
</feature>
<dbReference type="Pfam" id="PF00082">
    <property type="entry name" value="Peptidase_S8"/>
    <property type="match status" value="1"/>
</dbReference>
<evidence type="ECO:0000256" key="9">
    <source>
        <dbReference type="SAM" id="SignalP"/>
    </source>
</evidence>
<keyword evidence="13" id="KW-1185">Reference proteome</keyword>
<dbReference type="CDD" id="cd07496">
    <property type="entry name" value="Peptidases_S8_13"/>
    <property type="match status" value="1"/>
</dbReference>
<dbReference type="InterPro" id="IPR022398">
    <property type="entry name" value="Peptidase_S8_His-AS"/>
</dbReference>
<evidence type="ECO:0000256" key="7">
    <source>
        <dbReference type="RuleBase" id="RU003355"/>
    </source>
</evidence>